<dbReference type="EMBL" id="KK852842">
    <property type="protein sequence ID" value="KDR15172.1"/>
    <property type="molecule type" value="Genomic_DNA"/>
</dbReference>
<name>A0A067QXZ7_ZOONE</name>
<dbReference type="InterPro" id="IPR027806">
    <property type="entry name" value="HARBI1_dom"/>
</dbReference>
<comment type="cofactor">
    <cofactor evidence="1">
        <name>a divalent metal cation</name>
        <dbReference type="ChEBI" id="CHEBI:60240"/>
    </cofactor>
</comment>
<dbReference type="OMA" id="SYGREND"/>
<proteinExistence type="predicted"/>
<dbReference type="Proteomes" id="UP000027135">
    <property type="component" value="Unassembled WGS sequence"/>
</dbReference>
<evidence type="ECO:0000259" key="3">
    <source>
        <dbReference type="Pfam" id="PF13359"/>
    </source>
</evidence>
<feature type="non-terminal residue" evidence="4">
    <location>
        <position position="113"/>
    </location>
</feature>
<accession>A0A067QXZ7</accession>
<dbReference type="Pfam" id="PF13359">
    <property type="entry name" value="DDE_Tnp_4"/>
    <property type="match status" value="1"/>
</dbReference>
<dbReference type="eggNOG" id="KOG4585">
    <property type="taxonomic scope" value="Eukaryota"/>
</dbReference>
<organism evidence="4 5">
    <name type="scientific">Zootermopsis nevadensis</name>
    <name type="common">Dampwood termite</name>
    <dbReference type="NCBI Taxonomy" id="136037"/>
    <lineage>
        <taxon>Eukaryota</taxon>
        <taxon>Metazoa</taxon>
        <taxon>Ecdysozoa</taxon>
        <taxon>Arthropoda</taxon>
        <taxon>Hexapoda</taxon>
        <taxon>Insecta</taxon>
        <taxon>Pterygota</taxon>
        <taxon>Neoptera</taxon>
        <taxon>Polyneoptera</taxon>
        <taxon>Dictyoptera</taxon>
        <taxon>Blattodea</taxon>
        <taxon>Blattoidea</taxon>
        <taxon>Termitoidae</taxon>
        <taxon>Termopsidae</taxon>
        <taxon>Zootermopsis</taxon>
    </lineage>
</organism>
<dbReference type="AlphaFoldDB" id="A0A067QXZ7"/>
<gene>
    <name evidence="4" type="ORF">L798_11065</name>
</gene>
<dbReference type="InParanoid" id="A0A067QXZ7"/>
<evidence type="ECO:0000313" key="5">
    <source>
        <dbReference type="Proteomes" id="UP000027135"/>
    </source>
</evidence>
<sequence>NVPNCVGCIDRKHIRLKCPEKSGTQFYNYKQFFPIVLQGVCNANYKFVCVDIGWHGKQSDGGTFAASSLYISLENGSSKLPQNANLSQTDVSLPHVLLGHGAYPLKTYLMKPH</sequence>
<keyword evidence="5" id="KW-1185">Reference proteome</keyword>
<reference evidence="4 5" key="1">
    <citation type="journal article" date="2014" name="Nat. Commun.">
        <title>Molecular traces of alternative social organization in a termite genome.</title>
        <authorList>
            <person name="Terrapon N."/>
            <person name="Li C."/>
            <person name="Robertson H.M."/>
            <person name="Ji L."/>
            <person name="Meng X."/>
            <person name="Booth W."/>
            <person name="Chen Z."/>
            <person name="Childers C.P."/>
            <person name="Glastad K.M."/>
            <person name="Gokhale K."/>
            <person name="Gowin J."/>
            <person name="Gronenberg W."/>
            <person name="Hermansen R.A."/>
            <person name="Hu H."/>
            <person name="Hunt B.G."/>
            <person name="Huylmans A.K."/>
            <person name="Khalil S.M."/>
            <person name="Mitchell R.D."/>
            <person name="Munoz-Torres M.C."/>
            <person name="Mustard J.A."/>
            <person name="Pan H."/>
            <person name="Reese J.T."/>
            <person name="Scharf M.E."/>
            <person name="Sun F."/>
            <person name="Vogel H."/>
            <person name="Xiao J."/>
            <person name="Yang W."/>
            <person name="Yang Z."/>
            <person name="Yang Z."/>
            <person name="Zhou J."/>
            <person name="Zhu J."/>
            <person name="Brent C.S."/>
            <person name="Elsik C.G."/>
            <person name="Goodisman M.A."/>
            <person name="Liberles D.A."/>
            <person name="Roe R.M."/>
            <person name="Vargo E.L."/>
            <person name="Vilcinskas A."/>
            <person name="Wang J."/>
            <person name="Bornberg-Bauer E."/>
            <person name="Korb J."/>
            <person name="Zhang G."/>
            <person name="Liebig J."/>
        </authorList>
    </citation>
    <scope>NUCLEOTIDE SEQUENCE [LARGE SCALE GENOMIC DNA]</scope>
    <source>
        <tissue evidence="4">Whole organism</tissue>
    </source>
</reference>
<dbReference type="GO" id="GO:0046872">
    <property type="term" value="F:metal ion binding"/>
    <property type="evidence" value="ECO:0007669"/>
    <property type="project" value="UniProtKB-KW"/>
</dbReference>
<evidence type="ECO:0000256" key="2">
    <source>
        <dbReference type="ARBA" id="ARBA00022723"/>
    </source>
</evidence>
<feature type="domain" description="DDE Tnp4" evidence="3">
    <location>
        <begin position="9"/>
        <end position="112"/>
    </location>
</feature>
<protein>
    <recommendedName>
        <fullName evidence="3">DDE Tnp4 domain-containing protein</fullName>
    </recommendedName>
</protein>
<evidence type="ECO:0000256" key="1">
    <source>
        <dbReference type="ARBA" id="ARBA00001968"/>
    </source>
</evidence>
<keyword evidence="2" id="KW-0479">Metal-binding</keyword>
<feature type="non-terminal residue" evidence="4">
    <location>
        <position position="1"/>
    </location>
</feature>
<evidence type="ECO:0000313" key="4">
    <source>
        <dbReference type="EMBL" id="KDR15172.1"/>
    </source>
</evidence>